<dbReference type="Proteomes" id="UP001338125">
    <property type="component" value="Unassembled WGS sequence"/>
</dbReference>
<evidence type="ECO:0000313" key="3">
    <source>
        <dbReference type="EMBL" id="KAK5996392.1"/>
    </source>
</evidence>
<organism evidence="3 4">
    <name type="scientific">Cladobotryum mycophilum</name>
    <dbReference type="NCBI Taxonomy" id="491253"/>
    <lineage>
        <taxon>Eukaryota</taxon>
        <taxon>Fungi</taxon>
        <taxon>Dikarya</taxon>
        <taxon>Ascomycota</taxon>
        <taxon>Pezizomycotina</taxon>
        <taxon>Sordariomycetes</taxon>
        <taxon>Hypocreomycetidae</taxon>
        <taxon>Hypocreales</taxon>
        <taxon>Hypocreaceae</taxon>
        <taxon>Cladobotryum</taxon>
    </lineage>
</organism>
<keyword evidence="4" id="KW-1185">Reference proteome</keyword>
<protein>
    <submittedName>
        <fullName evidence="3">Transcription factor dbaG-like protein</fullName>
    </submittedName>
</protein>
<name>A0ABR0SWX7_9HYPO</name>
<evidence type="ECO:0000256" key="2">
    <source>
        <dbReference type="SAM" id="MobiDB-lite"/>
    </source>
</evidence>
<dbReference type="InterPro" id="IPR021858">
    <property type="entry name" value="Fun_TF"/>
</dbReference>
<dbReference type="PANTHER" id="PTHR38791">
    <property type="entry name" value="ZN(II)2CYS6 TRANSCRIPTION FACTOR (EUROFUNG)-RELATED-RELATED"/>
    <property type="match status" value="1"/>
</dbReference>
<gene>
    <name evidence="3" type="ORF">PT974_01726</name>
</gene>
<evidence type="ECO:0000256" key="1">
    <source>
        <dbReference type="ARBA" id="ARBA00023242"/>
    </source>
</evidence>
<feature type="region of interest" description="Disordered" evidence="2">
    <location>
        <begin position="1"/>
        <end position="24"/>
    </location>
</feature>
<reference evidence="3 4" key="1">
    <citation type="submission" date="2024-01" db="EMBL/GenBank/DDBJ databases">
        <title>Complete genome of Cladobotryum mycophilum ATHUM6906.</title>
        <authorList>
            <person name="Christinaki A.C."/>
            <person name="Myridakis A.I."/>
            <person name="Kouvelis V.N."/>
        </authorList>
    </citation>
    <scope>NUCLEOTIDE SEQUENCE [LARGE SCALE GENOMIC DNA]</scope>
    <source>
        <strain evidence="3 4">ATHUM6906</strain>
    </source>
</reference>
<proteinExistence type="predicted"/>
<comment type="caution">
    <text evidence="3">The sequence shown here is derived from an EMBL/GenBank/DDBJ whole genome shotgun (WGS) entry which is preliminary data.</text>
</comment>
<dbReference type="EMBL" id="JAVFKD010000002">
    <property type="protein sequence ID" value="KAK5996392.1"/>
    <property type="molecule type" value="Genomic_DNA"/>
</dbReference>
<sequence length="510" mass="57290">MGTSIPLEGDEPNQPTNQDGEYRETKPSLCYVQNAQDQVWVDLPGFPSVTDIMFRHHTELVHRKAQRKTSRYFGDVRISGQNRRVTELSTPLLSRATTFFLHHYVFAARANFDTGPPKGVHEFLPVLLRNAKSTSALGTIVSAAGLAALANACTSVAWKYQAYRLYGEAIQQLQSDIKDPHLMKSDDVLATVLLMGTFEMISAADPMSLESFTKHVVAGAQCVQMRGPTQFRGEVPATLFTQMRRLIVMSCHQMQEPLPYGLKIWSSWAAPAQRRDEASLNLFSELNEQLAAVRSEIKHKGITNPSTIIELLSPIDFMLEDWSMKLPDSWAFKSYRALPSETSSDESCKLQYDMYPDLWVASMWNNYRMDRIMIHETIIGTALKYGSEKERNGLQYSRGILKEMANGVFHSVPYTLGHQRGSLSAERDASTRLPDGSPLPGGYLLVWPLFLAGSVTTTPPDLRKWASVTLQDIGLRTGMQLALSMAKKLEQTHLSFLDKQIWLVGEFYPS</sequence>
<dbReference type="InterPro" id="IPR053175">
    <property type="entry name" value="DHMBA_Reg_Transcription_Factor"/>
</dbReference>
<dbReference type="Pfam" id="PF11951">
    <property type="entry name" value="Fungal_trans_2"/>
    <property type="match status" value="1"/>
</dbReference>
<accession>A0ABR0SWX7</accession>
<evidence type="ECO:0000313" key="4">
    <source>
        <dbReference type="Proteomes" id="UP001338125"/>
    </source>
</evidence>
<keyword evidence="1" id="KW-0539">Nucleus</keyword>